<name>A0A8C5JBR2_JUNHY</name>
<feature type="domain" description="Fibronectin type-III" evidence="4">
    <location>
        <begin position="968"/>
        <end position="1062"/>
    </location>
</feature>
<keyword evidence="6" id="KW-1185">Reference proteome</keyword>
<dbReference type="InterPro" id="IPR003961">
    <property type="entry name" value="FN3_dom"/>
</dbReference>
<dbReference type="CDD" id="cd05748">
    <property type="entry name" value="Ig_Titin_like"/>
    <property type="match status" value="2"/>
</dbReference>
<dbReference type="PRINTS" id="PR00014">
    <property type="entry name" value="FNTYPEIII"/>
</dbReference>
<dbReference type="SMART" id="SM00408">
    <property type="entry name" value="IGc2"/>
    <property type="match status" value="4"/>
</dbReference>
<dbReference type="InterPro" id="IPR036116">
    <property type="entry name" value="FN3_sf"/>
</dbReference>
<keyword evidence="2" id="KW-0393">Immunoglobulin domain</keyword>
<dbReference type="SMART" id="SM00409">
    <property type="entry name" value="IG"/>
    <property type="match status" value="5"/>
</dbReference>
<dbReference type="Proteomes" id="UP000694408">
    <property type="component" value="Unplaced"/>
</dbReference>
<dbReference type="AlphaFoldDB" id="A0A8C5JBR2"/>
<evidence type="ECO:0000259" key="4">
    <source>
        <dbReference type="PROSITE" id="PS50853"/>
    </source>
</evidence>
<evidence type="ECO:0008006" key="7">
    <source>
        <dbReference type="Google" id="ProtNLM"/>
    </source>
</evidence>
<dbReference type="CDD" id="cd00063">
    <property type="entry name" value="FN3"/>
    <property type="match status" value="8"/>
</dbReference>
<dbReference type="FunFam" id="2.60.40.10:FF:000002">
    <property type="entry name" value="Titin a"/>
    <property type="match status" value="3"/>
</dbReference>
<protein>
    <recommendedName>
        <fullName evidence="7">Titin</fullName>
    </recommendedName>
</protein>
<feature type="domain" description="Fibronectin type-III" evidence="4">
    <location>
        <begin position="581"/>
        <end position="682"/>
    </location>
</feature>
<dbReference type="PANTHER" id="PTHR14340">
    <property type="entry name" value="MICROFIBRIL-ASSOCIATED GLYCOPROTEIN 3"/>
    <property type="match status" value="1"/>
</dbReference>
<dbReference type="InterPro" id="IPR003599">
    <property type="entry name" value="Ig_sub"/>
</dbReference>
<feature type="domain" description="Fibronectin type-III" evidence="4">
    <location>
        <begin position="780"/>
        <end position="866"/>
    </location>
</feature>
<feature type="domain" description="Fibronectin type-III" evidence="4">
    <location>
        <begin position="684"/>
        <end position="779"/>
    </location>
</feature>
<dbReference type="SUPFAM" id="SSF49265">
    <property type="entry name" value="Fibronectin type III"/>
    <property type="match status" value="5"/>
</dbReference>
<keyword evidence="1" id="KW-0677">Repeat</keyword>
<accession>A0A8C5JBR2</accession>
<dbReference type="Pfam" id="PF07679">
    <property type="entry name" value="I-set"/>
    <property type="match status" value="4"/>
</dbReference>
<dbReference type="Gene3D" id="2.60.40.10">
    <property type="entry name" value="Immunoglobulins"/>
    <property type="match status" value="12"/>
</dbReference>
<dbReference type="PROSITE" id="PS50853">
    <property type="entry name" value="FN3"/>
    <property type="match status" value="6"/>
</dbReference>
<dbReference type="InterPro" id="IPR007110">
    <property type="entry name" value="Ig-like_dom"/>
</dbReference>
<evidence type="ECO:0000313" key="5">
    <source>
        <dbReference type="Ensembl" id="ENSJHYP00000016048.1"/>
    </source>
</evidence>
<dbReference type="SUPFAM" id="SSF48726">
    <property type="entry name" value="Immunoglobulin"/>
    <property type="match status" value="5"/>
</dbReference>
<dbReference type="FunFam" id="2.60.40.10:FF:000034">
    <property type="entry name" value="Titin isoform A"/>
    <property type="match status" value="1"/>
</dbReference>
<dbReference type="PANTHER" id="PTHR14340:SF13">
    <property type="entry name" value="TITIN"/>
    <property type="match status" value="1"/>
</dbReference>
<dbReference type="InterPro" id="IPR036179">
    <property type="entry name" value="Ig-like_dom_sf"/>
</dbReference>
<dbReference type="FunFam" id="2.60.40.10:FF:000031">
    <property type="entry name" value="Myosin-binding protein C, slow type"/>
    <property type="match status" value="1"/>
</dbReference>
<dbReference type="InterPro" id="IPR013783">
    <property type="entry name" value="Ig-like_fold"/>
</dbReference>
<feature type="domain" description="Ig-like" evidence="3">
    <location>
        <begin position="92"/>
        <end position="177"/>
    </location>
</feature>
<dbReference type="InterPro" id="IPR013098">
    <property type="entry name" value="Ig_I-set"/>
</dbReference>
<dbReference type="Pfam" id="PF00041">
    <property type="entry name" value="fn3"/>
    <property type="match status" value="5"/>
</dbReference>
<dbReference type="InterPro" id="IPR003598">
    <property type="entry name" value="Ig_sub2"/>
</dbReference>
<reference evidence="5" key="2">
    <citation type="submission" date="2025-09" db="UniProtKB">
        <authorList>
            <consortium name="Ensembl"/>
        </authorList>
    </citation>
    <scope>IDENTIFICATION</scope>
</reference>
<dbReference type="FunFam" id="2.60.40.10:FF:000012">
    <property type="entry name" value="titin isoform X1"/>
    <property type="match status" value="2"/>
</dbReference>
<proteinExistence type="predicted"/>
<feature type="domain" description="Ig-like" evidence="3">
    <location>
        <begin position="871"/>
        <end position="962"/>
    </location>
</feature>
<feature type="domain" description="Fibronectin type-III" evidence="4">
    <location>
        <begin position="188"/>
        <end position="284"/>
    </location>
</feature>
<dbReference type="Ensembl" id="ENSJHYT00000019351.1">
    <property type="protein sequence ID" value="ENSJHYP00000016048.1"/>
    <property type="gene ID" value="ENSJHYG00000012268.1"/>
</dbReference>
<evidence type="ECO:0000256" key="2">
    <source>
        <dbReference type="ARBA" id="ARBA00023319"/>
    </source>
</evidence>
<dbReference type="SMART" id="SM00060">
    <property type="entry name" value="FN3"/>
    <property type="match status" value="8"/>
</dbReference>
<dbReference type="FunFam" id="2.60.40.10:FF:000135">
    <property type="entry name" value="Titin a"/>
    <property type="match status" value="1"/>
</dbReference>
<feature type="domain" description="Ig-like" evidence="3">
    <location>
        <begin position="265"/>
        <end position="357"/>
    </location>
</feature>
<evidence type="ECO:0000256" key="1">
    <source>
        <dbReference type="ARBA" id="ARBA00022737"/>
    </source>
</evidence>
<feature type="domain" description="Fibronectin type-III" evidence="4">
    <location>
        <begin position="1"/>
        <end position="87"/>
    </location>
</feature>
<dbReference type="PROSITE" id="PS50835">
    <property type="entry name" value="IG_LIKE"/>
    <property type="match status" value="3"/>
</dbReference>
<organism evidence="5 6">
    <name type="scientific">Junco hyemalis</name>
    <name type="common">Dark-eyed junco</name>
    <dbReference type="NCBI Taxonomy" id="40217"/>
    <lineage>
        <taxon>Eukaryota</taxon>
        <taxon>Metazoa</taxon>
        <taxon>Chordata</taxon>
        <taxon>Craniata</taxon>
        <taxon>Vertebrata</taxon>
        <taxon>Euteleostomi</taxon>
        <taxon>Archelosauria</taxon>
        <taxon>Archosauria</taxon>
        <taxon>Dinosauria</taxon>
        <taxon>Saurischia</taxon>
        <taxon>Theropoda</taxon>
        <taxon>Coelurosauria</taxon>
        <taxon>Aves</taxon>
        <taxon>Neognathae</taxon>
        <taxon>Neoaves</taxon>
        <taxon>Telluraves</taxon>
        <taxon>Australaves</taxon>
        <taxon>Passeriformes</taxon>
        <taxon>Passerellidae</taxon>
        <taxon>Junco</taxon>
    </lineage>
</organism>
<reference evidence="5" key="1">
    <citation type="submission" date="2025-08" db="UniProtKB">
        <authorList>
            <consortium name="Ensembl"/>
        </authorList>
    </citation>
    <scope>IDENTIFICATION</scope>
</reference>
<sequence>MDSTRSNITIGWTKPLFDGGAPVTGYTVEYRKTDETDWTTAIQNLRGTEYTITGLTSGSEYVFRVKSINKMGVSEPSDVSEPQVAKEREEEPAFEIDSEMRKTLIVKAGGSFTMTVPFRGKPVPNVTWNKPDTDLRTRASIDTSSNCTSLTIEKATRNDSGKYTLTLQNILNTTALTLMVKVLDTPGPPSNIATKDITKESAVLSWDVPENDGGAPVKNYVIEKREASKKAWVTVTNNCHRLSYKVTGLQEVCIINFLFISTVAPEIDLDVALRTSIVAKAGEDVEITIPFKGRPPPTVTWRKGEKNLGTDERYIIQNTESSTLLVIPQVTRNDTGKYVLTIENGVGEAKSSFVNVKVLDTPSACQKLQLKHVSRGTVTLVWERDATKRAWSTVTTKCSHTTFKLTNLSEKTAFFFRVLAENEIGLGEPCETTEPVKAADVPGPVKDLAMKDSTKSSVKLQWSKPDYDGGSIISDYVIEKKLQEEKEWTYAGTSKSCEFVADKLKDDSVTVGPITVKELIITPEADLSDIPGEHLRFKKTENKISLSIKNVKKEHGGKYTLILDNVVCRKSFTITVITLGPPSKPKAPLRIDEIKADSVVLSWEAPDDDGGGEITGYSIEKRETSQMNWKLVCSSAARTTFKVPNLVKDTEYQFRVRAENRYGVSPPLVSADVVAKHQFKPPGAPGKPVVYNVTADGMSISWDAPVYDGGSEIMGYHVEKKERNSILWQKVNVALISNREYRITGLLEGLDYQFQVYAENAAGLSRASEPSKYTLAVSPVGKETITLKWNPPLRDGGSKIVAYSIEKRQGSADRWLRCNFTDVSECQYTVTGLSPGDRYEFRVLARNAVGTISPPSHYMEIDLYFPFLVAPTIEFGAEHFEGLTVKAGESIRLKALIRGRPVPKVTWFKDGKEIDKMMSIEITTAIGHSTIFIRDAVREHRGVYTVEAKNASGTKREDITIRVQGTAPIGGPIRFTNITGEKVTLWWEPPANDGCASISHYIIEKRETSRIAWALVEDKCEACSYTALKLIKGNEYQFRVSAVNKFGVGRPLESDPVIAQIPYSKFPPPSAQIPMELPSSGASIRLFIAFSGRPAPTAVWSKADANLSLRADIQTTDSFSTLTVEECNRNDAGKYVFTVENNTLQYSACSLLRNKCHSFPNT</sequence>
<evidence type="ECO:0000259" key="3">
    <source>
        <dbReference type="PROSITE" id="PS50835"/>
    </source>
</evidence>
<evidence type="ECO:0000313" key="6">
    <source>
        <dbReference type="Proteomes" id="UP000694408"/>
    </source>
</evidence>